<dbReference type="SUPFAM" id="SSF46785">
    <property type="entry name" value="Winged helix' DNA-binding domain"/>
    <property type="match status" value="1"/>
</dbReference>
<dbReference type="Pfam" id="PF00874">
    <property type="entry name" value="PRD"/>
    <property type="match status" value="1"/>
</dbReference>
<evidence type="ECO:0000313" key="8">
    <source>
        <dbReference type="Proteomes" id="UP000256488"/>
    </source>
</evidence>
<dbReference type="GO" id="GO:0006355">
    <property type="term" value="P:regulation of DNA-templated transcription"/>
    <property type="evidence" value="ECO:0007669"/>
    <property type="project" value="InterPro"/>
</dbReference>
<organism evidence="7 8">
    <name type="scientific">Virgibacillus dokdonensis</name>
    <dbReference type="NCBI Taxonomy" id="302167"/>
    <lineage>
        <taxon>Bacteria</taxon>
        <taxon>Bacillati</taxon>
        <taxon>Bacillota</taxon>
        <taxon>Bacilli</taxon>
        <taxon>Bacillales</taxon>
        <taxon>Bacillaceae</taxon>
        <taxon>Virgibacillus</taxon>
    </lineage>
</organism>
<dbReference type="GO" id="GO:0009401">
    <property type="term" value="P:phosphoenolpyruvate-dependent sugar phosphotransferase system"/>
    <property type="evidence" value="ECO:0007669"/>
    <property type="project" value="InterPro"/>
</dbReference>
<sequence>MAGGKFMNQRSMAVLNMLVEQEGYLSSEQLAKAFHVSRRTVYNDIGKINDWLKKQKLEIVKQVRAEGFYLEASTKEALSQTDSLVQAPYYEYTKEERKAWIYLHITCSSKTYFLEDFQNLFQVSRNTVLEDIKALRNEIQLEQLQMHTNRRQGYHIIGEEIDVRKTITQYLSVVTPMDNWYSLLHYPHAHEKDLPPTYTIFNVKILQHIHHHLIKYEQRFKIEIIDDVLNSLVLWFHCFIKRVEQEAIVQIDPIEKEIIKTTDVYAGVQTLCQELLANDIDGTDKKKESYYFAKYLLSAKVNYDLTPNKEDSVMKSLIDVVEKMVNDFQLYAAVEFDEPKQIMDNLLLHLKPAYYRIMYGIKLENTLLDSVKQTYPEVFQITKQVMKHFEELIEKVVDDNEIAFIATHFGGWLRREGVVLEDKPKRLLIVCTNGLGTSKLLESQLLSLFSNVEFQGVTSLREYQQMNLAVDFIVSTIGLPDRGVPVFVVSPVLNNDEKEQLLKNVNSLFSINARQEYSVETLLDIVHRYATIQKEDELRKELRRFLYTPEQIVRNPQKQSLQQLLPIHHVQLQTSVSTWQQAITCAAQPLVKEGFINQRYIDDMLQAVNKNGPYIVISDQFALPHAGPSKNVFQTGLSMLCLKQPVNLLGKEVSIIVVLASKDNEQHLKALAQLTKLFSEKNNKQLVMEAKDTFTIYELIKQYSQSILE</sequence>
<dbReference type="Proteomes" id="UP000256488">
    <property type="component" value="Unassembled WGS sequence"/>
</dbReference>
<evidence type="ECO:0000259" key="6">
    <source>
        <dbReference type="PROSITE" id="PS51372"/>
    </source>
</evidence>
<dbReference type="InterPro" id="IPR036390">
    <property type="entry name" value="WH_DNA-bd_sf"/>
</dbReference>
<keyword evidence="3" id="KW-0175">Coiled coil</keyword>
<feature type="domain" description="PTS EIIA type-2" evidence="4">
    <location>
        <begin position="563"/>
        <end position="703"/>
    </location>
</feature>
<dbReference type="SUPFAM" id="SSF55804">
    <property type="entry name" value="Phoshotransferase/anion transport protein"/>
    <property type="match status" value="1"/>
</dbReference>
<dbReference type="PANTHER" id="PTHR30185">
    <property type="entry name" value="CRYPTIC BETA-GLUCOSIDE BGL OPERON ANTITERMINATOR"/>
    <property type="match status" value="1"/>
</dbReference>
<dbReference type="InterPro" id="IPR016152">
    <property type="entry name" value="PTrfase/Anion_transptr"/>
</dbReference>
<dbReference type="InterPro" id="IPR036095">
    <property type="entry name" value="PTS_EIIB-like_sf"/>
</dbReference>
<dbReference type="SUPFAM" id="SSF52794">
    <property type="entry name" value="PTS system IIB component-like"/>
    <property type="match status" value="1"/>
</dbReference>
<dbReference type="InterPro" id="IPR002178">
    <property type="entry name" value="PTS_EIIA_type-2_dom"/>
</dbReference>
<dbReference type="InterPro" id="IPR013011">
    <property type="entry name" value="PTS_EIIB_2"/>
</dbReference>
<protein>
    <submittedName>
        <fullName evidence="7">Uncharacterized protein</fullName>
    </submittedName>
</protein>
<dbReference type="CDD" id="cd05568">
    <property type="entry name" value="PTS_IIB_bgl_like"/>
    <property type="match status" value="1"/>
</dbReference>
<dbReference type="Gene3D" id="1.10.1790.10">
    <property type="entry name" value="PRD domain"/>
    <property type="match status" value="1"/>
</dbReference>
<dbReference type="Pfam" id="PF08279">
    <property type="entry name" value="HTH_11"/>
    <property type="match status" value="1"/>
</dbReference>
<evidence type="ECO:0000256" key="3">
    <source>
        <dbReference type="SAM" id="Coils"/>
    </source>
</evidence>
<feature type="domain" description="PTS EIIB type-2" evidence="5">
    <location>
        <begin position="425"/>
        <end position="513"/>
    </location>
</feature>
<name>A0A3E0WL22_9BACI</name>
<accession>A0A3E0WL22</accession>
<evidence type="ECO:0000256" key="2">
    <source>
        <dbReference type="ARBA" id="ARBA00022737"/>
    </source>
</evidence>
<comment type="caution">
    <text evidence="7">The sequence shown here is derived from an EMBL/GenBank/DDBJ whole genome shotgun (WGS) entry which is preliminary data.</text>
</comment>
<dbReference type="Gene3D" id="3.40.50.2300">
    <property type="match status" value="1"/>
</dbReference>
<dbReference type="GO" id="GO:0008982">
    <property type="term" value="F:protein-N(PI)-phosphohistidine-sugar phosphotransferase activity"/>
    <property type="evidence" value="ECO:0007669"/>
    <property type="project" value="InterPro"/>
</dbReference>
<dbReference type="SUPFAM" id="SSF63520">
    <property type="entry name" value="PTS-regulatory domain, PRD"/>
    <property type="match status" value="1"/>
</dbReference>
<evidence type="ECO:0000313" key="7">
    <source>
        <dbReference type="EMBL" id="RFA32903.1"/>
    </source>
</evidence>
<gene>
    <name evidence="7" type="ORF">CAI16_16640</name>
</gene>
<dbReference type="Gene3D" id="3.40.930.10">
    <property type="entry name" value="Mannitol-specific EII, Chain A"/>
    <property type="match status" value="1"/>
</dbReference>
<dbReference type="PANTHER" id="PTHR30185:SF9">
    <property type="entry name" value="MANNITOL-SPECIFIC PHOSPHOTRANSFERASE ENZYME IIA COMPONENT"/>
    <property type="match status" value="1"/>
</dbReference>
<feature type="domain" description="PRD" evidence="6">
    <location>
        <begin position="200"/>
        <end position="306"/>
    </location>
</feature>
<dbReference type="InterPro" id="IPR050661">
    <property type="entry name" value="BglG_antiterminators"/>
</dbReference>
<dbReference type="Gene3D" id="1.10.10.10">
    <property type="entry name" value="Winged helix-like DNA-binding domain superfamily/Winged helix DNA-binding domain"/>
    <property type="match status" value="2"/>
</dbReference>
<dbReference type="PROSITE" id="PS51099">
    <property type="entry name" value="PTS_EIIB_TYPE_2"/>
    <property type="match status" value="1"/>
</dbReference>
<evidence type="ECO:0000256" key="1">
    <source>
        <dbReference type="ARBA" id="ARBA00022679"/>
    </source>
</evidence>
<keyword evidence="1" id="KW-0808">Transferase</keyword>
<dbReference type="AlphaFoldDB" id="A0A3E0WL22"/>
<keyword evidence="2" id="KW-0677">Repeat</keyword>
<feature type="coiled-coil region" evidence="3">
    <location>
        <begin position="125"/>
        <end position="152"/>
    </location>
</feature>
<evidence type="ECO:0000259" key="5">
    <source>
        <dbReference type="PROSITE" id="PS51099"/>
    </source>
</evidence>
<dbReference type="PROSITE" id="PS51372">
    <property type="entry name" value="PRD_2"/>
    <property type="match status" value="2"/>
</dbReference>
<reference evidence="7 8" key="1">
    <citation type="submission" date="2017-05" db="EMBL/GenBank/DDBJ databases">
        <title>Virgibacillus sp. AK90 isolated from a saltern of Kakinada, India.</title>
        <authorList>
            <person name="Gupta V."/>
            <person name="Sidhu C."/>
            <person name="Korpole S."/>
            <person name="Pinnaka A.K."/>
        </authorList>
    </citation>
    <scope>NUCLEOTIDE SEQUENCE [LARGE SCALE GENOMIC DNA]</scope>
    <source>
        <strain evidence="7 8">AK90</strain>
    </source>
</reference>
<dbReference type="InterPro" id="IPR036388">
    <property type="entry name" value="WH-like_DNA-bd_sf"/>
</dbReference>
<evidence type="ECO:0000259" key="4">
    <source>
        <dbReference type="PROSITE" id="PS51094"/>
    </source>
</evidence>
<dbReference type="InterPro" id="IPR011608">
    <property type="entry name" value="PRD"/>
</dbReference>
<feature type="domain" description="PRD" evidence="6">
    <location>
        <begin position="312"/>
        <end position="419"/>
    </location>
</feature>
<dbReference type="Pfam" id="PF00359">
    <property type="entry name" value="PTS_EIIA_2"/>
    <property type="match status" value="1"/>
</dbReference>
<dbReference type="InterPro" id="IPR013196">
    <property type="entry name" value="HTH_11"/>
</dbReference>
<proteinExistence type="predicted"/>
<dbReference type="EMBL" id="NFZX01000049">
    <property type="protein sequence ID" value="RFA32903.1"/>
    <property type="molecule type" value="Genomic_DNA"/>
</dbReference>
<dbReference type="PROSITE" id="PS51094">
    <property type="entry name" value="PTS_EIIA_TYPE_2"/>
    <property type="match status" value="1"/>
</dbReference>
<dbReference type="InterPro" id="IPR036634">
    <property type="entry name" value="PRD_sf"/>
</dbReference>